<keyword evidence="1" id="KW-1133">Transmembrane helix</keyword>
<dbReference type="InterPro" id="IPR057709">
    <property type="entry name" value="DUF7949"/>
</dbReference>
<proteinExistence type="predicted"/>
<dbReference type="InParanoid" id="D3BT86"/>
<dbReference type="PANTHER" id="PTHR31378">
    <property type="entry name" value="EGF-LIKE DOMAIN-CONTAINING PROTEIN-RELATED-RELATED"/>
    <property type="match status" value="1"/>
</dbReference>
<organism evidence="3 4">
    <name type="scientific">Heterostelium pallidum (strain ATCC 26659 / Pp 5 / PN500)</name>
    <name type="common">Cellular slime mold</name>
    <name type="synonym">Polysphondylium pallidum</name>
    <dbReference type="NCBI Taxonomy" id="670386"/>
    <lineage>
        <taxon>Eukaryota</taxon>
        <taxon>Amoebozoa</taxon>
        <taxon>Evosea</taxon>
        <taxon>Eumycetozoa</taxon>
        <taxon>Dictyostelia</taxon>
        <taxon>Acytosteliales</taxon>
        <taxon>Acytosteliaceae</taxon>
        <taxon>Heterostelium</taxon>
    </lineage>
</organism>
<reference evidence="3 4" key="1">
    <citation type="journal article" date="2011" name="Genome Res.">
        <title>Phylogeny-wide analysis of social amoeba genomes highlights ancient origins for complex intercellular communication.</title>
        <authorList>
            <person name="Heidel A.J."/>
            <person name="Lawal H.M."/>
            <person name="Felder M."/>
            <person name="Schilde C."/>
            <person name="Helps N.R."/>
            <person name="Tunggal B."/>
            <person name="Rivero F."/>
            <person name="John U."/>
            <person name="Schleicher M."/>
            <person name="Eichinger L."/>
            <person name="Platzer M."/>
            <person name="Noegel A.A."/>
            <person name="Schaap P."/>
            <person name="Gloeckner G."/>
        </authorList>
    </citation>
    <scope>NUCLEOTIDE SEQUENCE [LARGE SCALE GENOMIC DNA]</scope>
    <source>
        <strain evidence="4">ATCC 26659 / Pp 5 / PN500</strain>
    </source>
</reference>
<sequence length="1580" mass="177293">MVDPFELKPGTHKTVPTWIEATNFTIQNLGDEQGKLLMKPLFVSAEAHYIGPRQTLNLKKQYYGSPVILTNDGNTTLKISTAEEIKMKLLSSKNINFLFILFLSVTIIDGQTIKRYRVQNPNIVYNSICGTVLSLTLESTSTINDTNFQFSQGNFNLLNSPYRAGNFQMFILGLSFNTVPTQNTYSTNLTLSSTEPGFINETIYIGEVYCHFYQSSEISIKQQGVPIYDETIPGITKIIQLNLNSSVYTSINPTAYSMTCTVDSPVVDCNLARLNTKDLSTFSLILSSRTQAPALQDIFTVSYKITQGSQGRTITIPNLFPHGKLFLFILLFYHLLISLNNPAAPRTTKVDKLEIYPTSGTVYNQDQSLRQVSTNMFLTLTNSNSRVYIPFSSAYPSFKNESTTIYYGAFAMPNNISPGNMPIYITDTSATLINDTYSLTFNKYGFTTILNSSTVSLDQETESSYIVFTYNSSILNNFDQTLTYGSLYYSLKEWYPYSSQNGRYLYNIEVPFYPSTYSLKINSIFNSATNSFMVPPAQVNDDTYQIESVEFIPVSAFTVLLRIRVSANNPIVKIVFGENSLSANNLIDGNSLNGTYELEFFPRSIQDYFIAVYTKNNLNAGFIFYTDTPYNMNGDILPKISLYDNLVSNIMMNITYLEFIPNNLDLSKGGIDIKLYFNLTLVLENFKPQFNLPFYDRNFIGYYNHTLMLYQIDISIPESVTMGELYYYLKFGFVEDNMIPHYNLRSFIGQNATLNISVSNGGDYLSPIINSITAFPSTNITLEPDSISIIGWDFRITDFMNGFVSGQIDVISDLDLLPLVINFNSSDMIPGSGDPLNAVYRIRFQVRGDTVSQTYTFTNIILKDTLGVKTPINSPLMTIYGTPSEQQMKITVIRNNNIVDDRPPILQNITFTPIIDVTTMDRTIEFNIIIIEDVNESGVSTIHTPVIHLSSENANSLKINTQYIGGQGGYYYFNATYQLPFGFGFSNLFVSVYGIVDKYLNYIGYTAMDLKNRNLPYYIKRVSTLTTPIIESSTDITNRGGSLTIYGRSFGLTNNSLTSQIDYQDGKGYQNINVDFHSGIILQYNRIKPINSNFIKFKVINNQISSNEIIIPVIQLYTPPPTSTPTTTPSKCPGTPSCNNNGQCINSICQCYQPWYGPSCSSKNIIVPIPPAYPEPTTGTNITESGSLITTSIEIIGIRELDDINNIVEQFNISNWNFTDQTTPTTNPKYFYSTQINQRSTILNVTIEYFKQSTNITFANQNLFIPQSTIKFTMNLNSYRFKQPTNTLQILMKAAIESDQSDVCSSSGFGSVNGSIQWIKLNVGDQSLYGRFLSDAVIDNTVTPIKNVIIDQDDIDSEQNKQFRSAIVGITIPSYSDSVDLDPDFSNLIDVGSSDTSDFICPKKGLSNGAIAGIVVGVVVFVAIVVGTTMFIIKRKKYRQQEIINMEISSKYLFLIITFFNHLFYIDGISFNFSLGSNPTLMTTFGSCVYEVTLISELNIPLKKSDFVIIDNGFSMTMNNDIIKDGDKQLLSFSGSFPRKPNIDRYNISMNVTRPSDPLFPSGYILTLGEFICNGKSRDI</sequence>
<dbReference type="Pfam" id="PF25820">
    <property type="entry name" value="DUF7949"/>
    <property type="match status" value="1"/>
</dbReference>
<protein>
    <submittedName>
        <fullName evidence="3">EGF-like domain-containing protein</fullName>
    </submittedName>
</protein>
<dbReference type="RefSeq" id="XP_020427437.1">
    <property type="nucleotide sequence ID" value="XM_020582134.1"/>
</dbReference>
<keyword evidence="1" id="KW-0472">Membrane</keyword>
<dbReference type="InterPro" id="IPR055462">
    <property type="entry name" value="DUF7034"/>
</dbReference>
<name>D3BT86_HETP5</name>
<dbReference type="Pfam" id="PF23033">
    <property type="entry name" value="DUF7034"/>
    <property type="match status" value="1"/>
</dbReference>
<dbReference type="Pfam" id="PF23034">
    <property type="entry name" value="DUF7035"/>
    <property type="match status" value="1"/>
</dbReference>
<evidence type="ECO:0000259" key="2">
    <source>
        <dbReference type="PROSITE" id="PS01186"/>
    </source>
</evidence>
<dbReference type="InterPro" id="IPR000742">
    <property type="entry name" value="EGF"/>
</dbReference>
<keyword evidence="1" id="KW-0812">Transmembrane</keyword>
<dbReference type="OMA" id="NCEINGV"/>
<dbReference type="InterPro" id="IPR055463">
    <property type="entry name" value="DUF7035"/>
</dbReference>
<dbReference type="Pfam" id="PF22933">
    <property type="entry name" value="ComC_SSD"/>
    <property type="match status" value="1"/>
</dbReference>
<dbReference type="Proteomes" id="UP000001396">
    <property type="component" value="Unassembled WGS sequence"/>
</dbReference>
<dbReference type="PROSITE" id="PS01186">
    <property type="entry name" value="EGF_2"/>
    <property type="match status" value="1"/>
</dbReference>
<evidence type="ECO:0000256" key="1">
    <source>
        <dbReference type="SAM" id="Phobius"/>
    </source>
</evidence>
<keyword evidence="4" id="KW-1185">Reference proteome</keyword>
<feature type="domain" description="EGF-like" evidence="2">
    <location>
        <begin position="1149"/>
        <end position="1160"/>
    </location>
</feature>
<dbReference type="InterPro" id="IPR054484">
    <property type="entry name" value="ComC_SSD"/>
</dbReference>
<evidence type="ECO:0000313" key="4">
    <source>
        <dbReference type="Proteomes" id="UP000001396"/>
    </source>
</evidence>
<dbReference type="EMBL" id="ADBJ01000056">
    <property type="protein sequence ID" value="EFA75303.1"/>
    <property type="molecule type" value="Genomic_DNA"/>
</dbReference>
<dbReference type="GeneID" id="31366847"/>
<dbReference type="FunCoup" id="D3BT86">
    <property type="interactions" value="923"/>
</dbReference>
<accession>D3BT86</accession>
<feature type="transmembrane region" description="Helical" evidence="1">
    <location>
        <begin position="1453"/>
        <end position="1475"/>
    </location>
</feature>
<dbReference type="PANTHER" id="PTHR31378:SF17">
    <property type="match status" value="1"/>
</dbReference>
<evidence type="ECO:0000313" key="3">
    <source>
        <dbReference type="EMBL" id="EFA75303.1"/>
    </source>
</evidence>
<feature type="transmembrane region" description="Helical" evidence="1">
    <location>
        <begin position="1410"/>
        <end position="1433"/>
    </location>
</feature>
<gene>
    <name evidence="3" type="ORF">PPL_11379</name>
</gene>
<comment type="caution">
    <text evidence="3">The sequence shown here is derived from an EMBL/GenBank/DDBJ whole genome shotgun (WGS) entry which is preliminary data.</text>
</comment>